<evidence type="ECO:0000313" key="10">
    <source>
        <dbReference type="EMBL" id="RFC66782.1"/>
    </source>
</evidence>
<evidence type="ECO:0000259" key="9">
    <source>
        <dbReference type="PROSITE" id="PS50928"/>
    </source>
</evidence>
<feature type="transmembrane region" description="Helical" evidence="7">
    <location>
        <begin position="119"/>
        <end position="138"/>
    </location>
</feature>
<keyword evidence="11" id="KW-1185">Reference proteome</keyword>
<reference evidence="11" key="1">
    <citation type="submission" date="2018-08" db="EMBL/GenBank/DDBJ databases">
        <authorList>
            <person name="Im W.T."/>
        </authorList>
    </citation>
    <scope>NUCLEOTIDE SEQUENCE [LARGE SCALE GENOMIC DNA]</scope>
    <source>
        <strain evidence="11">LA-28</strain>
    </source>
</reference>
<comment type="similarity">
    <text evidence="7">Belongs to the binding-protein-dependent transport system permease family.</text>
</comment>
<protein>
    <submittedName>
        <fullName evidence="10">ABC transporter permease</fullName>
    </submittedName>
</protein>
<evidence type="ECO:0000256" key="2">
    <source>
        <dbReference type="ARBA" id="ARBA00022448"/>
    </source>
</evidence>
<evidence type="ECO:0000256" key="6">
    <source>
        <dbReference type="ARBA" id="ARBA00023136"/>
    </source>
</evidence>
<feature type="transmembrane region" description="Helical" evidence="7">
    <location>
        <begin position="241"/>
        <end position="265"/>
    </location>
</feature>
<dbReference type="PANTHER" id="PTHR30151:SF38">
    <property type="entry name" value="ALIPHATIC SULFONATES TRANSPORT PERMEASE PROTEIN SSUC-RELATED"/>
    <property type="match status" value="1"/>
</dbReference>
<dbReference type="EMBL" id="QURN01000011">
    <property type="protein sequence ID" value="RFC66782.1"/>
    <property type="molecule type" value="Genomic_DNA"/>
</dbReference>
<comment type="caution">
    <text evidence="10">The sequence shown here is derived from an EMBL/GenBank/DDBJ whole genome shotgun (WGS) entry which is preliminary data.</text>
</comment>
<evidence type="ECO:0000256" key="8">
    <source>
        <dbReference type="SAM" id="MobiDB-lite"/>
    </source>
</evidence>
<comment type="subcellular location">
    <subcellularLocation>
        <location evidence="1 7">Cell membrane</location>
        <topology evidence="1 7">Multi-pass membrane protein</topology>
    </subcellularLocation>
</comment>
<dbReference type="InterPro" id="IPR000515">
    <property type="entry name" value="MetI-like"/>
</dbReference>
<organism evidence="10 11">
    <name type="scientific">Mesorhizobium denitrificans</name>
    <dbReference type="NCBI Taxonomy" id="2294114"/>
    <lineage>
        <taxon>Bacteria</taxon>
        <taxon>Pseudomonadati</taxon>
        <taxon>Pseudomonadota</taxon>
        <taxon>Alphaproteobacteria</taxon>
        <taxon>Hyphomicrobiales</taxon>
        <taxon>Phyllobacteriaceae</taxon>
        <taxon>Mesorhizobium</taxon>
    </lineage>
</organism>
<evidence type="ECO:0000256" key="7">
    <source>
        <dbReference type="RuleBase" id="RU363032"/>
    </source>
</evidence>
<feature type="transmembrane region" description="Helical" evidence="7">
    <location>
        <begin position="29"/>
        <end position="49"/>
    </location>
</feature>
<keyword evidence="5 7" id="KW-1133">Transmembrane helix</keyword>
<dbReference type="Pfam" id="PF00528">
    <property type="entry name" value="BPD_transp_1"/>
    <property type="match status" value="1"/>
</dbReference>
<evidence type="ECO:0000256" key="3">
    <source>
        <dbReference type="ARBA" id="ARBA00022475"/>
    </source>
</evidence>
<dbReference type="AlphaFoldDB" id="A0A371XC35"/>
<dbReference type="InterPro" id="IPR035906">
    <property type="entry name" value="MetI-like_sf"/>
</dbReference>
<evidence type="ECO:0000256" key="1">
    <source>
        <dbReference type="ARBA" id="ARBA00004651"/>
    </source>
</evidence>
<feature type="transmembrane region" description="Helical" evidence="7">
    <location>
        <begin position="85"/>
        <end position="107"/>
    </location>
</feature>
<dbReference type="PANTHER" id="PTHR30151">
    <property type="entry name" value="ALKANE SULFONATE ABC TRANSPORTER-RELATED, MEMBRANE SUBUNIT"/>
    <property type="match status" value="1"/>
</dbReference>
<name>A0A371XC35_9HYPH</name>
<dbReference type="Proteomes" id="UP000262379">
    <property type="component" value="Unassembled WGS sequence"/>
</dbReference>
<keyword evidence="2 7" id="KW-0813">Transport</keyword>
<proteinExistence type="inferred from homology"/>
<feature type="compositionally biased region" description="Low complexity" evidence="8">
    <location>
        <begin position="11"/>
        <end position="22"/>
    </location>
</feature>
<feature type="region of interest" description="Disordered" evidence="8">
    <location>
        <begin position="1"/>
        <end position="22"/>
    </location>
</feature>
<dbReference type="GO" id="GO:0055085">
    <property type="term" value="P:transmembrane transport"/>
    <property type="evidence" value="ECO:0007669"/>
    <property type="project" value="InterPro"/>
</dbReference>
<dbReference type="Gene3D" id="1.10.3720.10">
    <property type="entry name" value="MetI-like"/>
    <property type="match status" value="1"/>
</dbReference>
<dbReference type="GO" id="GO:0005886">
    <property type="term" value="C:plasma membrane"/>
    <property type="evidence" value="ECO:0007669"/>
    <property type="project" value="UniProtKB-SubCell"/>
</dbReference>
<keyword evidence="4 7" id="KW-0812">Transmembrane</keyword>
<feature type="domain" description="ABC transmembrane type-1" evidence="9">
    <location>
        <begin position="81"/>
        <end position="261"/>
    </location>
</feature>
<keyword evidence="6 7" id="KW-0472">Membrane</keyword>
<evidence type="ECO:0000256" key="4">
    <source>
        <dbReference type="ARBA" id="ARBA00022692"/>
    </source>
</evidence>
<sequence length="277" mass="30330">MTAPGIGIDNRPAAASKPAPASKRARPSLLPLVTVAASLAALLAIWAIASTIWPSRALPSPAAVLDVLIRDAASGELFYHLGMTLMRVVAAFILAMIVGSVIGVTLGMRQRADNFFSPWVVLFLNLPALVIIVLAYIWFGLNEFAAIGAVAVNKIPNVIVTMREGARALDPRYGELATVYRFSAWERLRHILLPQLQPYIAAASRSGIALIWKIVLVVELLGRSNGVGFQIYLYFQTFDVAAILAYTLAFVAIMLLIELMLVQPFERHATRWRRRPA</sequence>
<dbReference type="SUPFAM" id="SSF161098">
    <property type="entry name" value="MetI-like"/>
    <property type="match status" value="1"/>
</dbReference>
<evidence type="ECO:0000256" key="5">
    <source>
        <dbReference type="ARBA" id="ARBA00022989"/>
    </source>
</evidence>
<dbReference type="PROSITE" id="PS50928">
    <property type="entry name" value="ABC_TM1"/>
    <property type="match status" value="1"/>
</dbReference>
<dbReference type="CDD" id="cd06261">
    <property type="entry name" value="TM_PBP2"/>
    <property type="match status" value="1"/>
</dbReference>
<gene>
    <name evidence="10" type="ORF">DY251_14710</name>
</gene>
<evidence type="ECO:0000313" key="11">
    <source>
        <dbReference type="Proteomes" id="UP000262379"/>
    </source>
</evidence>
<accession>A0A371XC35</accession>
<keyword evidence="3" id="KW-1003">Cell membrane</keyword>